<organism evidence="1 2">
    <name type="scientific">Candidatus Bacteroides intestinavium</name>
    <dbReference type="NCBI Taxonomy" id="2838469"/>
    <lineage>
        <taxon>Bacteria</taxon>
        <taxon>Pseudomonadati</taxon>
        <taxon>Bacteroidota</taxon>
        <taxon>Bacteroidia</taxon>
        <taxon>Bacteroidales</taxon>
        <taxon>Bacteroidaceae</taxon>
        <taxon>Bacteroides</taxon>
    </lineage>
</organism>
<comment type="caution">
    <text evidence="1">The sequence shown here is derived from an EMBL/GenBank/DDBJ whole genome shotgun (WGS) entry which is preliminary data.</text>
</comment>
<reference evidence="1" key="2">
    <citation type="submission" date="2021-04" db="EMBL/GenBank/DDBJ databases">
        <authorList>
            <person name="Gilroy R."/>
        </authorList>
    </citation>
    <scope>NUCLEOTIDE SEQUENCE</scope>
    <source>
        <strain evidence="1">ChiHecec1B25-7008</strain>
    </source>
</reference>
<accession>A0A9D2KTL3</accession>
<dbReference type="AlphaFoldDB" id="A0A9D2KTL3"/>
<gene>
    <name evidence="1" type="ORF">H9785_04715</name>
</gene>
<evidence type="ECO:0000313" key="1">
    <source>
        <dbReference type="EMBL" id="HJA83254.1"/>
    </source>
</evidence>
<dbReference type="SUPFAM" id="SSF47413">
    <property type="entry name" value="lambda repressor-like DNA-binding domains"/>
    <property type="match status" value="1"/>
</dbReference>
<sequence>MESIGQRIKRELERQERSVTWLARKLSCHRTNIYNIFLRDNIDVKLLIRISHILHHNFLKDISDDLDAGQDCPGV</sequence>
<name>A0A9D2KTL3_9BACE</name>
<dbReference type="Proteomes" id="UP000823860">
    <property type="component" value="Unassembled WGS sequence"/>
</dbReference>
<dbReference type="InterPro" id="IPR010982">
    <property type="entry name" value="Lambda_DNA-bd_dom_sf"/>
</dbReference>
<dbReference type="EMBL" id="DWZE01000059">
    <property type="protein sequence ID" value="HJA83254.1"/>
    <property type="molecule type" value="Genomic_DNA"/>
</dbReference>
<dbReference type="GO" id="GO:0003677">
    <property type="term" value="F:DNA binding"/>
    <property type="evidence" value="ECO:0007669"/>
    <property type="project" value="InterPro"/>
</dbReference>
<evidence type="ECO:0000313" key="2">
    <source>
        <dbReference type="Proteomes" id="UP000823860"/>
    </source>
</evidence>
<reference evidence="1" key="1">
    <citation type="journal article" date="2021" name="PeerJ">
        <title>Extensive microbial diversity within the chicken gut microbiome revealed by metagenomics and culture.</title>
        <authorList>
            <person name="Gilroy R."/>
            <person name="Ravi A."/>
            <person name="Getino M."/>
            <person name="Pursley I."/>
            <person name="Horton D.L."/>
            <person name="Alikhan N.F."/>
            <person name="Baker D."/>
            <person name="Gharbi K."/>
            <person name="Hall N."/>
            <person name="Watson M."/>
            <person name="Adriaenssens E.M."/>
            <person name="Foster-Nyarko E."/>
            <person name="Jarju S."/>
            <person name="Secka A."/>
            <person name="Antonio M."/>
            <person name="Oren A."/>
            <person name="Chaudhuri R.R."/>
            <person name="La Ragione R."/>
            <person name="Hildebrand F."/>
            <person name="Pallen M.J."/>
        </authorList>
    </citation>
    <scope>NUCLEOTIDE SEQUENCE</scope>
    <source>
        <strain evidence="1">ChiHecec1B25-7008</strain>
    </source>
</reference>
<proteinExistence type="predicted"/>
<protein>
    <submittedName>
        <fullName evidence="1">XRE family transcriptional regulator</fullName>
    </submittedName>
</protein>